<accession>A0ABQ3F4Q8</accession>
<evidence type="ECO:0000313" key="2">
    <source>
        <dbReference type="EMBL" id="GHB83713.1"/>
    </source>
</evidence>
<feature type="region of interest" description="Disordered" evidence="1">
    <location>
        <begin position="173"/>
        <end position="198"/>
    </location>
</feature>
<comment type="caution">
    <text evidence="2">The sequence shown here is derived from an EMBL/GenBank/DDBJ whole genome shotgun (WGS) entry which is preliminary data.</text>
</comment>
<feature type="compositionally biased region" description="Low complexity" evidence="1">
    <location>
        <begin position="173"/>
        <end position="185"/>
    </location>
</feature>
<organism evidence="2 3">
    <name type="scientific">Streptomyces cirratus</name>
    <dbReference type="NCBI Taxonomy" id="68187"/>
    <lineage>
        <taxon>Bacteria</taxon>
        <taxon>Bacillati</taxon>
        <taxon>Actinomycetota</taxon>
        <taxon>Actinomycetes</taxon>
        <taxon>Kitasatosporales</taxon>
        <taxon>Streptomycetaceae</taxon>
        <taxon>Streptomyces</taxon>
    </lineage>
</organism>
<evidence type="ECO:0000313" key="3">
    <source>
        <dbReference type="Proteomes" id="UP000642673"/>
    </source>
</evidence>
<sequence>MADKVKSTEQDRLERLAALLSGSRSQDRAQRALGRAGSYSNMLLGAMLHGADRVRQGFTPTDLERPLVDALRTVVSENEMKQWGRTYRDLVAGQGRLAMIPERITSRSASQGYSMTDLRRDLPGMTTEALASPNVQIVDPLTLAAGKPEDPAFIAAMRDTGMAVTAFARPPKASGAAAADEGSAQGDDRPAGQDTEGAGAAAAGFRVVLKLESFDVVRPVGDAGGGRDEIYWAASTSAGGGSGSSYTSDVFGAATAKDNPHVFTEGKNTLFQGNSTGFLATGIQVWEADQSSDEWWNALKKALNTAVDLIDEKLQFMDAVEMGLPTWAGMAWEVGKIFVSIIDAFRNYDDLSCFRTIGLDQQDLAIIAHRGHVSWHFNGDGYHALKVKYAGDPVPFPEGTLEYIAFDGDTASAPLALPWKSGSAPALASFKGKLHALFMRASDQAIMWTVLDGQTWSPPVRVHGWRSYYAPAMAVYRGKLYCALVAANDESSMVWSVNPEGTAWSQTTRSRNTELTTAPALAAWRDQLWMVHVGRDGRMWENYYDESNPTWSPSRNHHPWRTNRPVGLTTQGNTLWHVVRGEGGDKQNRVDVTYCNHTGGWKDLPFPSNWRIGSGATLAAHNSKLWIFFRSTTGVLLSSFHSGASWSDYQAVGAGAEIKPMDESAATLHNGKLYLMYRR</sequence>
<keyword evidence="3" id="KW-1185">Reference proteome</keyword>
<dbReference type="RefSeq" id="WP_190187676.1">
    <property type="nucleotide sequence ID" value="NZ_BMVP01000024.1"/>
</dbReference>
<name>A0ABQ3F4Q8_9ACTN</name>
<dbReference type="EMBL" id="BMVP01000024">
    <property type="protein sequence ID" value="GHB83713.1"/>
    <property type="molecule type" value="Genomic_DNA"/>
</dbReference>
<gene>
    <name evidence="2" type="ORF">GCM10010347_63240</name>
</gene>
<evidence type="ECO:0000256" key="1">
    <source>
        <dbReference type="SAM" id="MobiDB-lite"/>
    </source>
</evidence>
<proteinExistence type="predicted"/>
<dbReference type="Proteomes" id="UP000642673">
    <property type="component" value="Unassembled WGS sequence"/>
</dbReference>
<protein>
    <submittedName>
        <fullName evidence="2">Uncharacterized protein</fullName>
    </submittedName>
</protein>
<reference evidence="3" key="1">
    <citation type="journal article" date="2019" name="Int. J. Syst. Evol. Microbiol.">
        <title>The Global Catalogue of Microorganisms (GCM) 10K type strain sequencing project: providing services to taxonomists for standard genome sequencing and annotation.</title>
        <authorList>
            <consortium name="The Broad Institute Genomics Platform"/>
            <consortium name="The Broad Institute Genome Sequencing Center for Infectious Disease"/>
            <person name="Wu L."/>
            <person name="Ma J."/>
        </authorList>
    </citation>
    <scope>NUCLEOTIDE SEQUENCE [LARGE SCALE GENOMIC DNA]</scope>
    <source>
        <strain evidence="3">JCM 4738</strain>
    </source>
</reference>
<dbReference type="SUPFAM" id="SSF89372">
    <property type="entry name" value="Fucose-specific lectin"/>
    <property type="match status" value="2"/>
</dbReference>